<comment type="caution">
    <text evidence="1">The sequence shown here is derived from an EMBL/GenBank/DDBJ whole genome shotgun (WGS) entry which is preliminary data.</text>
</comment>
<protein>
    <recommendedName>
        <fullName evidence="3">RNase H type-1 domain-containing protein</fullName>
    </recommendedName>
</protein>
<organism evidence="1 2">
    <name type="scientific">Mucuna pruriens</name>
    <name type="common">Velvet bean</name>
    <name type="synonym">Dolichos pruriens</name>
    <dbReference type="NCBI Taxonomy" id="157652"/>
    <lineage>
        <taxon>Eukaryota</taxon>
        <taxon>Viridiplantae</taxon>
        <taxon>Streptophyta</taxon>
        <taxon>Embryophyta</taxon>
        <taxon>Tracheophyta</taxon>
        <taxon>Spermatophyta</taxon>
        <taxon>Magnoliopsida</taxon>
        <taxon>eudicotyledons</taxon>
        <taxon>Gunneridae</taxon>
        <taxon>Pentapetalae</taxon>
        <taxon>rosids</taxon>
        <taxon>fabids</taxon>
        <taxon>Fabales</taxon>
        <taxon>Fabaceae</taxon>
        <taxon>Papilionoideae</taxon>
        <taxon>50 kb inversion clade</taxon>
        <taxon>NPAAA clade</taxon>
        <taxon>indigoferoid/millettioid clade</taxon>
        <taxon>Phaseoleae</taxon>
        <taxon>Mucuna</taxon>
    </lineage>
</organism>
<dbReference type="OrthoDB" id="1741911at2759"/>
<dbReference type="PANTHER" id="PTHR48475:SF2">
    <property type="entry name" value="RIBONUCLEASE H"/>
    <property type="match status" value="1"/>
</dbReference>
<evidence type="ECO:0008006" key="3">
    <source>
        <dbReference type="Google" id="ProtNLM"/>
    </source>
</evidence>
<evidence type="ECO:0000313" key="2">
    <source>
        <dbReference type="Proteomes" id="UP000257109"/>
    </source>
</evidence>
<dbReference type="PANTHER" id="PTHR48475">
    <property type="entry name" value="RIBONUCLEASE H"/>
    <property type="match status" value="1"/>
</dbReference>
<dbReference type="Proteomes" id="UP000257109">
    <property type="component" value="Unassembled WGS sequence"/>
</dbReference>
<evidence type="ECO:0000313" key="1">
    <source>
        <dbReference type="EMBL" id="RDX76974.1"/>
    </source>
</evidence>
<name>A0A371FF83_MUCPR</name>
<dbReference type="AlphaFoldDB" id="A0A371FF83"/>
<reference evidence="1" key="1">
    <citation type="submission" date="2018-05" db="EMBL/GenBank/DDBJ databases">
        <title>Draft genome of Mucuna pruriens seed.</title>
        <authorList>
            <person name="Nnadi N.E."/>
            <person name="Vos R."/>
            <person name="Hasami M.H."/>
            <person name="Devisetty U.K."/>
            <person name="Aguiy J.C."/>
        </authorList>
    </citation>
    <scope>NUCLEOTIDE SEQUENCE [LARGE SCALE GENOMIC DNA]</scope>
    <source>
        <strain evidence="1">JCA_2017</strain>
    </source>
</reference>
<sequence length="113" mass="12749">MASVFENFTLVHVSRDQNERADLLAKLASTQRRGQQKSVIHESLSVPTKVIREAPKYTLVGQHLFRRGFAFPLLRCVEGEEATYVMCEVHEGICGTHIGGRALASKITRARYY</sequence>
<dbReference type="EMBL" id="QJKJ01009324">
    <property type="protein sequence ID" value="RDX76974.1"/>
    <property type="molecule type" value="Genomic_DNA"/>
</dbReference>
<accession>A0A371FF83</accession>
<feature type="non-terminal residue" evidence="1">
    <location>
        <position position="1"/>
    </location>
</feature>
<gene>
    <name evidence="1" type="ORF">CR513_42980</name>
</gene>
<proteinExistence type="predicted"/>
<keyword evidence="2" id="KW-1185">Reference proteome</keyword>